<evidence type="ECO:0000256" key="3">
    <source>
        <dbReference type="PROSITE-ProRule" id="PRU00235"/>
    </source>
</evidence>
<feature type="repeat" description="RCC1" evidence="3">
    <location>
        <begin position="331"/>
        <end position="379"/>
    </location>
</feature>
<sequence length="563" mass="59886">VRDAANTSSLEAAAEQRKSGHSQCRASEQALLGEQGKYQQLNATWSGLSKPSCSASMVVTDPWDARVDCFGAIQDWLQTGADAVQGALNDGVLSLGLEHNQTAFCHGMQHAFERSFCSWTEADYTAAAHVLCRIAVLNASSAQKEETLEACLGQIVDTNHLNVSYPELVTEDLCLVPEDFPCKAAWLDRNYAGESWYGVVRLRICSPCTTTTTTIALPSISVGRLHSIILDGQTAWHLGSNVDGEKGDGTTSTSDGHVPFNVMGDVRSVSCGARATLFLKVDGTAWGVGNNHYGQLGTGTTDDATTPVEIMGSVRKATMGIYNSVFVKEDGSAWTAGFNDQGQIGDGSKMYRVPTPVQVMTDVVATASGFEHTVFIKSDGTAWSVGQNNKGQLCDGTMGSENSKTTPVQALISDVHGVAAGIWFTVFLKEDGTAWACGQNDLGQLGDGSAVDRATPVQIMADVRSIAAGMEYTVFLKMDGTVWATGSNDCGQVGDGTTTQRTVHFQGSFVVFHACCVCNRTPLVMLAHDRITPVQIMSGVERIDAGGKSTLFVKSNGEIWAVG</sequence>
<dbReference type="PANTHER" id="PTHR45982">
    <property type="entry name" value="REGULATOR OF CHROMOSOME CONDENSATION"/>
    <property type="match status" value="1"/>
</dbReference>
<dbReference type="Pfam" id="PF25390">
    <property type="entry name" value="WD40_RLD"/>
    <property type="match status" value="1"/>
</dbReference>
<feature type="domain" description="RCC1-like" evidence="5">
    <location>
        <begin position="219"/>
        <end position="500"/>
    </location>
</feature>
<evidence type="ECO:0000259" key="5">
    <source>
        <dbReference type="Pfam" id="PF25390"/>
    </source>
</evidence>
<dbReference type="GO" id="GO:0005737">
    <property type="term" value="C:cytoplasm"/>
    <property type="evidence" value="ECO:0007669"/>
    <property type="project" value="TreeGrafter"/>
</dbReference>
<dbReference type="EMBL" id="CAJNIZ010005545">
    <property type="protein sequence ID" value="CAE7242520.1"/>
    <property type="molecule type" value="Genomic_DNA"/>
</dbReference>
<protein>
    <submittedName>
        <fullName evidence="6">HERC1 protein</fullName>
    </submittedName>
</protein>
<feature type="region of interest" description="Disordered" evidence="4">
    <location>
        <begin position="1"/>
        <end position="23"/>
    </location>
</feature>
<dbReference type="PANTHER" id="PTHR45982:SF1">
    <property type="entry name" value="REGULATOR OF CHROMOSOME CONDENSATION"/>
    <property type="match status" value="1"/>
</dbReference>
<organism evidence="6 7">
    <name type="scientific">Symbiodinium pilosum</name>
    <name type="common">Dinoflagellate</name>
    <dbReference type="NCBI Taxonomy" id="2952"/>
    <lineage>
        <taxon>Eukaryota</taxon>
        <taxon>Sar</taxon>
        <taxon>Alveolata</taxon>
        <taxon>Dinophyceae</taxon>
        <taxon>Suessiales</taxon>
        <taxon>Symbiodiniaceae</taxon>
        <taxon>Symbiodinium</taxon>
    </lineage>
</organism>
<dbReference type="InterPro" id="IPR058923">
    <property type="entry name" value="RCC1-like_dom"/>
</dbReference>
<evidence type="ECO:0000313" key="6">
    <source>
        <dbReference type="EMBL" id="CAE7242520.1"/>
    </source>
</evidence>
<dbReference type="GO" id="GO:0005085">
    <property type="term" value="F:guanyl-nucleotide exchange factor activity"/>
    <property type="evidence" value="ECO:0007669"/>
    <property type="project" value="TreeGrafter"/>
</dbReference>
<evidence type="ECO:0000256" key="4">
    <source>
        <dbReference type="SAM" id="MobiDB-lite"/>
    </source>
</evidence>
<comment type="caution">
    <text evidence="6">The sequence shown here is derived from an EMBL/GenBank/DDBJ whole genome shotgun (WGS) entry which is preliminary data.</text>
</comment>
<dbReference type="PROSITE" id="PS50012">
    <property type="entry name" value="RCC1_3"/>
    <property type="match status" value="4"/>
</dbReference>
<feature type="non-terminal residue" evidence="6">
    <location>
        <position position="1"/>
    </location>
</feature>
<keyword evidence="2" id="KW-0677">Repeat</keyword>
<accession>A0A812LAA6</accession>
<dbReference type="PRINTS" id="PR00633">
    <property type="entry name" value="RCCNDNSATION"/>
</dbReference>
<evidence type="ECO:0000256" key="1">
    <source>
        <dbReference type="ARBA" id="ARBA00022658"/>
    </source>
</evidence>
<dbReference type="Proteomes" id="UP000649617">
    <property type="component" value="Unassembled WGS sequence"/>
</dbReference>
<dbReference type="InterPro" id="IPR009091">
    <property type="entry name" value="RCC1/BLIP-II"/>
</dbReference>
<dbReference type="InterPro" id="IPR000408">
    <property type="entry name" value="Reg_chr_condens"/>
</dbReference>
<feature type="repeat" description="RCC1" evidence="3">
    <location>
        <begin position="380"/>
        <end position="431"/>
    </location>
</feature>
<dbReference type="AlphaFoldDB" id="A0A812LAA6"/>
<dbReference type="OrthoDB" id="410551at2759"/>
<reference evidence="6" key="1">
    <citation type="submission" date="2021-02" db="EMBL/GenBank/DDBJ databases">
        <authorList>
            <person name="Dougan E. K."/>
            <person name="Rhodes N."/>
            <person name="Thang M."/>
            <person name="Chan C."/>
        </authorList>
    </citation>
    <scope>NUCLEOTIDE SEQUENCE</scope>
</reference>
<dbReference type="SUPFAM" id="SSF50985">
    <property type="entry name" value="RCC1/BLIP-II"/>
    <property type="match status" value="1"/>
</dbReference>
<gene>
    <name evidence="6" type="primary">HERC1</name>
    <name evidence="6" type="ORF">SPIL2461_LOCUS4271</name>
</gene>
<feature type="repeat" description="RCC1" evidence="3">
    <location>
        <begin position="432"/>
        <end position="479"/>
    </location>
</feature>
<dbReference type="Gene3D" id="2.130.10.30">
    <property type="entry name" value="Regulator of chromosome condensation 1/beta-lactamase-inhibitor protein II"/>
    <property type="match status" value="2"/>
</dbReference>
<name>A0A812LAA6_SYMPI</name>
<keyword evidence="1" id="KW-0344">Guanine-nucleotide releasing factor</keyword>
<evidence type="ECO:0000313" key="7">
    <source>
        <dbReference type="Proteomes" id="UP000649617"/>
    </source>
</evidence>
<feature type="non-terminal residue" evidence="6">
    <location>
        <position position="563"/>
    </location>
</feature>
<proteinExistence type="predicted"/>
<dbReference type="InterPro" id="IPR051553">
    <property type="entry name" value="Ran_GTPase-activating"/>
</dbReference>
<feature type="compositionally biased region" description="Polar residues" evidence="4">
    <location>
        <begin position="1"/>
        <end position="10"/>
    </location>
</feature>
<evidence type="ECO:0000256" key="2">
    <source>
        <dbReference type="ARBA" id="ARBA00022737"/>
    </source>
</evidence>
<feature type="repeat" description="RCC1" evidence="3">
    <location>
        <begin position="283"/>
        <end position="330"/>
    </location>
</feature>
<keyword evidence="7" id="KW-1185">Reference proteome</keyword>